<gene>
    <name evidence="2" type="ORF">CMC5_023610</name>
</gene>
<dbReference type="RefSeq" id="WP_156338478.1">
    <property type="nucleotide sequence ID" value="NZ_CP012159.1"/>
</dbReference>
<name>A0A0K1ECC7_CHOCO</name>
<feature type="compositionally biased region" description="Basic and acidic residues" evidence="1">
    <location>
        <begin position="43"/>
        <end position="54"/>
    </location>
</feature>
<evidence type="ECO:0000256" key="1">
    <source>
        <dbReference type="SAM" id="MobiDB-lite"/>
    </source>
</evidence>
<dbReference type="KEGG" id="ccro:CMC5_023610"/>
<dbReference type="AlphaFoldDB" id="A0A0K1ECC7"/>
<keyword evidence="3" id="KW-1185">Reference proteome</keyword>
<dbReference type="EMBL" id="CP012159">
    <property type="protein sequence ID" value="AKT38218.1"/>
    <property type="molecule type" value="Genomic_DNA"/>
</dbReference>
<evidence type="ECO:0000313" key="3">
    <source>
        <dbReference type="Proteomes" id="UP000067626"/>
    </source>
</evidence>
<dbReference type="Proteomes" id="UP000067626">
    <property type="component" value="Chromosome"/>
</dbReference>
<organism evidence="2 3">
    <name type="scientific">Chondromyces crocatus</name>
    <dbReference type="NCBI Taxonomy" id="52"/>
    <lineage>
        <taxon>Bacteria</taxon>
        <taxon>Pseudomonadati</taxon>
        <taxon>Myxococcota</taxon>
        <taxon>Polyangia</taxon>
        <taxon>Polyangiales</taxon>
        <taxon>Polyangiaceae</taxon>
        <taxon>Chondromyces</taxon>
    </lineage>
</organism>
<reference evidence="2 3" key="1">
    <citation type="submission" date="2015-07" db="EMBL/GenBank/DDBJ databases">
        <title>Genome analysis of myxobacterium Chondromyces crocatus Cm c5 reveals a high potential for natural compound synthesis and the genetic basis for the loss of fruiting body formation.</title>
        <authorList>
            <person name="Zaburannyi N."/>
            <person name="Bunk B."/>
            <person name="Maier J."/>
            <person name="Overmann J."/>
            <person name="Mueller R."/>
        </authorList>
    </citation>
    <scope>NUCLEOTIDE SEQUENCE [LARGE SCALE GENOMIC DNA]</scope>
    <source>
        <strain evidence="2 3">Cm c5</strain>
    </source>
</reference>
<proteinExistence type="predicted"/>
<feature type="compositionally biased region" description="Basic and acidic residues" evidence="1">
    <location>
        <begin position="21"/>
        <end position="34"/>
    </location>
</feature>
<accession>A0A0K1ECC7</accession>
<protein>
    <submittedName>
        <fullName evidence="2">Uncharacterized protein</fullName>
    </submittedName>
</protein>
<feature type="region of interest" description="Disordered" evidence="1">
    <location>
        <begin position="1"/>
        <end position="54"/>
    </location>
</feature>
<sequence>MATEGPSPNEDRGVVKNPNNMRHDKDLENREKQGHIQRPPPGKPEDPKQRPPGR</sequence>
<evidence type="ECO:0000313" key="2">
    <source>
        <dbReference type="EMBL" id="AKT38218.1"/>
    </source>
</evidence>